<gene>
    <name evidence="1" type="ORF">CPELLU_LOCUS9591</name>
</gene>
<evidence type="ECO:0000313" key="1">
    <source>
        <dbReference type="EMBL" id="CAG8656393.1"/>
    </source>
</evidence>
<evidence type="ECO:0000313" key="2">
    <source>
        <dbReference type="Proteomes" id="UP000789759"/>
    </source>
</evidence>
<keyword evidence="2" id="KW-1185">Reference proteome</keyword>
<dbReference type="AlphaFoldDB" id="A0A9N9DXG8"/>
<dbReference type="Proteomes" id="UP000789759">
    <property type="component" value="Unassembled WGS sequence"/>
</dbReference>
<organism evidence="1 2">
    <name type="scientific">Cetraspora pellucida</name>
    <dbReference type="NCBI Taxonomy" id="1433469"/>
    <lineage>
        <taxon>Eukaryota</taxon>
        <taxon>Fungi</taxon>
        <taxon>Fungi incertae sedis</taxon>
        <taxon>Mucoromycota</taxon>
        <taxon>Glomeromycotina</taxon>
        <taxon>Glomeromycetes</taxon>
        <taxon>Diversisporales</taxon>
        <taxon>Gigasporaceae</taxon>
        <taxon>Cetraspora</taxon>
    </lineage>
</organism>
<reference evidence="1" key="1">
    <citation type="submission" date="2021-06" db="EMBL/GenBank/DDBJ databases">
        <authorList>
            <person name="Kallberg Y."/>
            <person name="Tangrot J."/>
            <person name="Rosling A."/>
        </authorList>
    </citation>
    <scope>NUCLEOTIDE SEQUENCE</scope>
    <source>
        <strain evidence="1">FL966</strain>
    </source>
</reference>
<name>A0A9N9DXG8_9GLOM</name>
<proteinExistence type="predicted"/>
<accession>A0A9N9DXG8</accession>
<sequence>MICKYFSDPEVQKIVSSVFDTICICTYCHAGLFPTENQGTCCGLEKISRLTLADDTIALRNLFVRNENIRKEFCNNIRAYNSAFAFTSMEVRLDENLVNKYDLPPLTLSDNDLNELPKLLLNELNISITIKDLTKIKLLNENQKLVYDTIIECIEQNEPVTIFVDGPAGIFMQNLL</sequence>
<protein>
    <submittedName>
        <fullName evidence="1">17074_t:CDS:1</fullName>
    </submittedName>
</protein>
<comment type="caution">
    <text evidence="1">The sequence shown here is derived from an EMBL/GenBank/DDBJ whole genome shotgun (WGS) entry which is preliminary data.</text>
</comment>
<dbReference type="EMBL" id="CAJVQA010007418">
    <property type="protein sequence ID" value="CAG8656393.1"/>
    <property type="molecule type" value="Genomic_DNA"/>
</dbReference>
<dbReference type="OrthoDB" id="2431500at2759"/>